<reference evidence="3 4" key="1">
    <citation type="submission" date="2023-01" db="EMBL/GenBank/DDBJ databases">
        <title>Complete genome sequence of Muricauda aquimarina strain IFOP_LL357.</title>
        <authorList>
            <person name="Gajardo G."/>
            <person name="Ueki S."/>
            <person name="Maruyama F."/>
        </authorList>
    </citation>
    <scope>NUCLEOTIDE SEQUENCE [LARGE SCALE GENOMIC DNA]</scope>
    <source>
        <strain evidence="3 4">IFOP_LL357</strain>
    </source>
</reference>
<dbReference type="Gene3D" id="2.60.40.2130">
    <property type="entry name" value="F-spondin domain"/>
    <property type="match status" value="2"/>
</dbReference>
<sequence>MKTSFILRSLVLTALIGLSSCSNDDNGNASPEIPSGNFVVTIENTFETKQYFVNGTIGFIAPGNTESYTFNAGKGHYLNFATMFVQSNDLFYGFDEAGVPLYNENGEALTGDVTSYISLWDAGTEVNEEPGVGVNQAPRQAGPNTGDDENGTVKLISEVNDGFVYPEVAEVIKVTLTHDGGTEFTMTIENVSNVASFATPLAPGVWVVSGPEQTPLFTAGIESSEGLERIAEDGDNSILDTQFTSESGFVSPFAPGAYSVNGAVYSIGGSASEALEAMAEDGNPSGFDNIFNTPVGKSGPGPIFPGESYSFEFTASEGDVLSFATMLVQSNDWLIGANEINLFNNGIPTSGDITDRLELVDAGTEVDEYAGAGNNQPTRQVAANTGEEENGTIAIEQTVGAHVPTIDQMIRVTITAN</sequence>
<dbReference type="PROSITE" id="PS51257">
    <property type="entry name" value="PROKAR_LIPOPROTEIN"/>
    <property type="match status" value="1"/>
</dbReference>
<dbReference type="EMBL" id="AP027268">
    <property type="protein sequence ID" value="BDW93698.1"/>
    <property type="molecule type" value="Genomic_DNA"/>
</dbReference>
<dbReference type="InterPro" id="IPR038678">
    <property type="entry name" value="Spondin_N_sf"/>
</dbReference>
<gene>
    <name evidence="3" type="ORF">MACH07_25300</name>
</gene>
<proteinExistence type="predicted"/>
<dbReference type="NCBIfam" id="NF038123">
    <property type="entry name" value="NF038123_dom"/>
    <property type="match status" value="2"/>
</dbReference>
<evidence type="ECO:0000256" key="1">
    <source>
        <dbReference type="SAM" id="SignalP"/>
    </source>
</evidence>
<evidence type="ECO:0000313" key="3">
    <source>
        <dbReference type="EMBL" id="BDW93698.1"/>
    </source>
</evidence>
<dbReference type="Pfam" id="PF06468">
    <property type="entry name" value="Spond_N"/>
    <property type="match status" value="1"/>
</dbReference>
<feature type="domain" description="Spondin" evidence="2">
    <location>
        <begin position="262"/>
        <end position="365"/>
    </location>
</feature>
<protein>
    <recommendedName>
        <fullName evidence="2">Spondin domain-containing protein</fullName>
    </recommendedName>
</protein>
<feature type="chain" id="PRO_5041235524" description="Spondin domain-containing protein" evidence="1">
    <location>
        <begin position="25"/>
        <end position="417"/>
    </location>
</feature>
<dbReference type="Proteomes" id="UP001330184">
    <property type="component" value="Chromosome"/>
</dbReference>
<name>A0AA48HHV6_9FLAO</name>
<dbReference type="AlphaFoldDB" id="A0AA48HHV6"/>
<organism evidence="3 4">
    <name type="scientific">Flagellimonas marinaquae</name>
    <dbReference type="NCBI Taxonomy" id="254955"/>
    <lineage>
        <taxon>Bacteria</taxon>
        <taxon>Pseudomonadati</taxon>
        <taxon>Bacteroidota</taxon>
        <taxon>Flavobacteriia</taxon>
        <taxon>Flavobacteriales</taxon>
        <taxon>Flavobacteriaceae</taxon>
        <taxon>Flagellimonas</taxon>
    </lineage>
</organism>
<dbReference type="InterPro" id="IPR009465">
    <property type="entry name" value="Spondin_N"/>
</dbReference>
<evidence type="ECO:0000259" key="2">
    <source>
        <dbReference type="Pfam" id="PF06468"/>
    </source>
</evidence>
<keyword evidence="4" id="KW-1185">Reference proteome</keyword>
<evidence type="ECO:0000313" key="4">
    <source>
        <dbReference type="Proteomes" id="UP001330184"/>
    </source>
</evidence>
<feature type="signal peptide" evidence="1">
    <location>
        <begin position="1"/>
        <end position="24"/>
    </location>
</feature>
<accession>A0AA48HHV6</accession>
<keyword evidence="1" id="KW-0732">Signal</keyword>
<dbReference type="RefSeq" id="WP_338194449.1">
    <property type="nucleotide sequence ID" value="NZ_AP027268.1"/>
</dbReference>